<dbReference type="EMBL" id="PKPP01000685">
    <property type="protein sequence ID" value="PWA89793.1"/>
    <property type="molecule type" value="Genomic_DNA"/>
</dbReference>
<dbReference type="GO" id="GO:0003964">
    <property type="term" value="F:RNA-directed DNA polymerase activity"/>
    <property type="evidence" value="ECO:0007669"/>
    <property type="project" value="UniProtKB-KW"/>
</dbReference>
<dbReference type="Pfam" id="PF13966">
    <property type="entry name" value="zf-RVT"/>
    <property type="match status" value="1"/>
</dbReference>
<dbReference type="AlphaFoldDB" id="A0A2U1PVP7"/>
<keyword evidence="2" id="KW-0548">Nucleotidyltransferase</keyword>
<dbReference type="Proteomes" id="UP000245207">
    <property type="component" value="Unassembled WGS sequence"/>
</dbReference>
<comment type="caution">
    <text evidence="2">The sequence shown here is derived from an EMBL/GenBank/DDBJ whole genome shotgun (WGS) entry which is preliminary data.</text>
</comment>
<name>A0A2U1PVP7_ARTAN</name>
<reference evidence="2 3" key="1">
    <citation type="journal article" date="2018" name="Mol. Plant">
        <title>The genome of Artemisia annua provides insight into the evolution of Asteraceae family and artemisinin biosynthesis.</title>
        <authorList>
            <person name="Shen Q."/>
            <person name="Zhang L."/>
            <person name="Liao Z."/>
            <person name="Wang S."/>
            <person name="Yan T."/>
            <person name="Shi P."/>
            <person name="Liu M."/>
            <person name="Fu X."/>
            <person name="Pan Q."/>
            <person name="Wang Y."/>
            <person name="Lv Z."/>
            <person name="Lu X."/>
            <person name="Zhang F."/>
            <person name="Jiang W."/>
            <person name="Ma Y."/>
            <person name="Chen M."/>
            <person name="Hao X."/>
            <person name="Li L."/>
            <person name="Tang Y."/>
            <person name="Lv G."/>
            <person name="Zhou Y."/>
            <person name="Sun X."/>
            <person name="Brodelius P.E."/>
            <person name="Rose J.K.C."/>
            <person name="Tang K."/>
        </authorList>
    </citation>
    <scope>NUCLEOTIDE SEQUENCE [LARGE SCALE GENOMIC DNA]</scope>
    <source>
        <strain evidence="3">cv. Huhao1</strain>
        <tissue evidence="2">Leaf</tissue>
    </source>
</reference>
<evidence type="ECO:0000313" key="3">
    <source>
        <dbReference type="Proteomes" id="UP000245207"/>
    </source>
</evidence>
<keyword evidence="2" id="KW-0808">Transferase</keyword>
<dbReference type="InterPro" id="IPR026960">
    <property type="entry name" value="RVT-Znf"/>
</dbReference>
<gene>
    <name evidence="2" type="ORF">CTI12_AA106200</name>
</gene>
<evidence type="ECO:0000259" key="1">
    <source>
        <dbReference type="Pfam" id="PF13966"/>
    </source>
</evidence>
<organism evidence="2 3">
    <name type="scientific">Artemisia annua</name>
    <name type="common">Sweet wormwood</name>
    <dbReference type="NCBI Taxonomy" id="35608"/>
    <lineage>
        <taxon>Eukaryota</taxon>
        <taxon>Viridiplantae</taxon>
        <taxon>Streptophyta</taxon>
        <taxon>Embryophyta</taxon>
        <taxon>Tracheophyta</taxon>
        <taxon>Spermatophyta</taxon>
        <taxon>Magnoliopsida</taxon>
        <taxon>eudicotyledons</taxon>
        <taxon>Gunneridae</taxon>
        <taxon>Pentapetalae</taxon>
        <taxon>asterids</taxon>
        <taxon>campanulids</taxon>
        <taxon>Asterales</taxon>
        <taxon>Asteraceae</taxon>
        <taxon>Asteroideae</taxon>
        <taxon>Anthemideae</taxon>
        <taxon>Artemisiinae</taxon>
        <taxon>Artemisia</taxon>
    </lineage>
</organism>
<protein>
    <submittedName>
        <fullName evidence="2">RNA-directed DNA polymerase, eukaryota</fullName>
    </submittedName>
</protein>
<evidence type="ECO:0000313" key="2">
    <source>
        <dbReference type="EMBL" id="PWA89793.1"/>
    </source>
</evidence>
<keyword evidence="3" id="KW-1185">Reference proteome</keyword>
<sequence length="235" mass="27433">MELHKRQLIPYSAIRRKVRNDAWEWDFGDEESVTVRYVRCSLEVSRLSFASMATHWCKILPIKVNVFVWRAMLNRLPTCTSLGRRGIDIESLLCQCCNNNVEDSNHVFFTWNVALELWNIIALWLDLHIPEFVNMADMFQWIDEHGGGSKQRRILNTNLCYIYLDPLDGEVMWLGGEVMGPKWVEAGREEEVVFECETGKRGEGRKLYFKMVGWACDWARGKEKGKVGYGVFWVL</sequence>
<proteinExistence type="predicted"/>
<accession>A0A2U1PVP7</accession>
<dbReference type="OrthoDB" id="1751518at2759"/>
<feature type="domain" description="Reverse transcriptase zinc-binding" evidence="1">
    <location>
        <begin position="50"/>
        <end position="118"/>
    </location>
</feature>
<keyword evidence="2" id="KW-0695">RNA-directed DNA polymerase</keyword>